<gene>
    <name evidence="3" type="ORF">H8L32_16420</name>
</gene>
<reference evidence="3 4" key="1">
    <citation type="submission" date="2020-08" db="EMBL/GenBank/DDBJ databases">
        <title>Novel species isolated from subtropical streams in China.</title>
        <authorList>
            <person name="Lu H."/>
        </authorList>
    </citation>
    <scope>NUCLEOTIDE SEQUENCE [LARGE SCALE GENOMIC DNA]</scope>
    <source>
        <strain evidence="3 4">CY18W</strain>
    </source>
</reference>
<evidence type="ECO:0000256" key="1">
    <source>
        <dbReference type="SAM" id="SignalP"/>
    </source>
</evidence>
<protein>
    <submittedName>
        <fullName evidence="3">DUF2135 domain-containing protein</fullName>
    </submittedName>
</protein>
<dbReference type="Proteomes" id="UP000650424">
    <property type="component" value="Unassembled WGS sequence"/>
</dbReference>
<organism evidence="3 4">
    <name type="scientific">Undibacterium hunanense</name>
    <dbReference type="NCBI Taxonomy" id="2762292"/>
    <lineage>
        <taxon>Bacteria</taxon>
        <taxon>Pseudomonadati</taxon>
        <taxon>Pseudomonadota</taxon>
        <taxon>Betaproteobacteria</taxon>
        <taxon>Burkholderiales</taxon>
        <taxon>Oxalobacteraceae</taxon>
        <taxon>Undibacterium</taxon>
    </lineage>
</organism>
<dbReference type="RefSeq" id="WP_186948344.1">
    <property type="nucleotide sequence ID" value="NZ_JACOGF010000008.1"/>
</dbReference>
<comment type="caution">
    <text evidence="3">The sequence shown here is derived from an EMBL/GenBank/DDBJ whole genome shotgun (WGS) entry which is preliminary data.</text>
</comment>
<feature type="domain" description="DUF2135" evidence="2">
    <location>
        <begin position="200"/>
        <end position="246"/>
    </location>
</feature>
<evidence type="ECO:0000313" key="4">
    <source>
        <dbReference type="Proteomes" id="UP000650424"/>
    </source>
</evidence>
<proteinExistence type="predicted"/>
<keyword evidence="1" id="KW-0732">Signal</keyword>
<dbReference type="EMBL" id="JACOGF010000008">
    <property type="protein sequence ID" value="MBC3919077.1"/>
    <property type="molecule type" value="Genomic_DNA"/>
</dbReference>
<dbReference type="Gene3D" id="2.60.120.380">
    <property type="match status" value="1"/>
</dbReference>
<name>A0ABR6ZT42_9BURK</name>
<feature type="chain" id="PRO_5045203066" evidence="1">
    <location>
        <begin position="29"/>
        <end position="261"/>
    </location>
</feature>
<sequence length="261" mass="27854">MIKLKFSRLAFVAAGTAIGLLAATSACAADVNVEAPRGGWRHSGAEASQFTQPVHYPASSVNTEGQNEMALIKGRINGNIKKGPGKLIVNGVGMPLSVGAGGEFARPYSFSSGSNNVEVRSPDGSDVKRVQFFDTNTSRPLTRLRVVLSWDSDGTDLDLHVISPDGQHVFYGNRVVPNGGALDVDVTTGYGPEIYANTAPIKGTYHVYVNYYGSGGNDKDLTIAKVAIISQEGTLSEKQQSFQVPMRKPGELTLIKSFTYP</sequence>
<evidence type="ECO:0000259" key="2">
    <source>
        <dbReference type="Pfam" id="PF09906"/>
    </source>
</evidence>
<dbReference type="Pfam" id="PF09906">
    <property type="entry name" value="DUF2135"/>
    <property type="match status" value="1"/>
</dbReference>
<evidence type="ECO:0000313" key="3">
    <source>
        <dbReference type="EMBL" id="MBC3919077.1"/>
    </source>
</evidence>
<keyword evidence="4" id="KW-1185">Reference proteome</keyword>
<dbReference type="PROSITE" id="PS51257">
    <property type="entry name" value="PROKAR_LIPOPROTEIN"/>
    <property type="match status" value="1"/>
</dbReference>
<dbReference type="InterPro" id="IPR019220">
    <property type="entry name" value="DUF2135"/>
</dbReference>
<accession>A0ABR6ZT42</accession>
<feature type="signal peptide" evidence="1">
    <location>
        <begin position="1"/>
        <end position="28"/>
    </location>
</feature>